<sequence length="146" mass="16475">MTRPDVSNRTLGVMLIVSWLALLLFQPLTEAWDDRPSQRPWIDVSLQLDGDRVLYTRMIKRVLRGDWTARVQISTGEGWRTVCDDSGAWTYRPETSGTLGMSFDRFTGGCPQPSGAHRVCVDYVMEDLRGRRRIFGPFCSEGTGGS</sequence>
<dbReference type="KEGG" id="tpro:Ga0080559_TMP895"/>
<proteinExistence type="predicted"/>
<dbReference type="Proteomes" id="UP000186559">
    <property type="component" value="Chromosome"/>
</dbReference>
<accession>A0A1U7D0M3</accession>
<dbReference type="EMBL" id="CP014796">
    <property type="protein sequence ID" value="APX21691.1"/>
    <property type="molecule type" value="Genomic_DNA"/>
</dbReference>
<evidence type="ECO:0000313" key="2">
    <source>
        <dbReference type="Proteomes" id="UP000186559"/>
    </source>
</evidence>
<reference evidence="1 2" key="1">
    <citation type="submission" date="2016-03" db="EMBL/GenBank/DDBJ databases">
        <title>Deep-sea bacteria in the southern Pacific.</title>
        <authorList>
            <person name="Tang K."/>
        </authorList>
    </citation>
    <scope>NUCLEOTIDE SEQUENCE [LARGE SCALE GENOMIC DNA]</scope>
    <source>
        <strain evidence="1 2">JLT2016</strain>
    </source>
</reference>
<evidence type="ECO:0000313" key="1">
    <source>
        <dbReference type="EMBL" id="APX21691.1"/>
    </source>
</evidence>
<dbReference type="RefSeq" id="WP_076622276.1">
    <property type="nucleotide sequence ID" value="NZ_BMEW01000002.1"/>
</dbReference>
<name>A0A1U7D0M3_9RHOB</name>
<protein>
    <submittedName>
        <fullName evidence="1">Uncharacterized protein</fullName>
    </submittedName>
</protein>
<dbReference type="STRING" id="1229727.Ga0080559_TMP895"/>
<gene>
    <name evidence="1" type="ORF">Ga0080559_TMP895</name>
</gene>
<dbReference type="AlphaFoldDB" id="A0A1U7D0M3"/>
<keyword evidence="2" id="KW-1185">Reference proteome</keyword>
<organism evidence="1 2">
    <name type="scientific">Salipiger profundus</name>
    <dbReference type="NCBI Taxonomy" id="1229727"/>
    <lineage>
        <taxon>Bacteria</taxon>
        <taxon>Pseudomonadati</taxon>
        <taxon>Pseudomonadota</taxon>
        <taxon>Alphaproteobacteria</taxon>
        <taxon>Rhodobacterales</taxon>
        <taxon>Roseobacteraceae</taxon>
        <taxon>Salipiger</taxon>
    </lineage>
</organism>